<keyword evidence="8" id="KW-1185">Reference proteome</keyword>
<feature type="region of interest" description="Disordered" evidence="3">
    <location>
        <begin position="1045"/>
        <end position="1076"/>
    </location>
</feature>
<feature type="compositionally biased region" description="Acidic residues" evidence="3">
    <location>
        <begin position="1047"/>
        <end position="1058"/>
    </location>
</feature>
<evidence type="ECO:0000256" key="2">
    <source>
        <dbReference type="ARBA" id="ARBA00023242"/>
    </source>
</evidence>
<evidence type="ECO:0000259" key="4">
    <source>
        <dbReference type="Pfam" id="PF03178"/>
    </source>
</evidence>
<proteinExistence type="predicted"/>
<comment type="subcellular location">
    <subcellularLocation>
        <location evidence="1">Nucleus</location>
    </subcellularLocation>
</comment>
<dbReference type="InterPro" id="IPR036322">
    <property type="entry name" value="WD40_repeat_dom_sf"/>
</dbReference>
<evidence type="ECO:0000256" key="3">
    <source>
        <dbReference type="SAM" id="MobiDB-lite"/>
    </source>
</evidence>
<evidence type="ECO:0000256" key="1">
    <source>
        <dbReference type="ARBA" id="ARBA00004123"/>
    </source>
</evidence>
<evidence type="ECO:0000259" key="6">
    <source>
        <dbReference type="Pfam" id="PF23726"/>
    </source>
</evidence>
<dbReference type="Proteomes" id="UP001431209">
    <property type="component" value="Unassembled WGS sequence"/>
</dbReference>
<organism evidence="7 8">
    <name type="scientific">Acrasis kona</name>
    <dbReference type="NCBI Taxonomy" id="1008807"/>
    <lineage>
        <taxon>Eukaryota</taxon>
        <taxon>Discoba</taxon>
        <taxon>Heterolobosea</taxon>
        <taxon>Tetramitia</taxon>
        <taxon>Eutetramitia</taxon>
        <taxon>Acrasidae</taxon>
        <taxon>Acrasis</taxon>
    </lineage>
</organism>
<dbReference type="InterPro" id="IPR050358">
    <property type="entry name" value="RSE1/DDB1/CFT1"/>
</dbReference>
<feature type="domain" description="RSE1/DDB1/CPSF1 first beta-propeller" evidence="5">
    <location>
        <begin position="226"/>
        <end position="368"/>
    </location>
</feature>
<evidence type="ECO:0000313" key="7">
    <source>
        <dbReference type="EMBL" id="KAL0476299.1"/>
    </source>
</evidence>
<feature type="domain" description="RSE1/DDB1/CPSF1 second beta-propeller" evidence="6">
    <location>
        <begin position="545"/>
        <end position="956"/>
    </location>
</feature>
<comment type="caution">
    <text evidence="7">The sequence shown here is derived from an EMBL/GenBank/DDBJ whole genome shotgun (WGS) entry which is preliminary data.</text>
</comment>
<evidence type="ECO:0000259" key="5">
    <source>
        <dbReference type="Pfam" id="PF10433"/>
    </source>
</evidence>
<evidence type="ECO:0000313" key="8">
    <source>
        <dbReference type="Proteomes" id="UP001431209"/>
    </source>
</evidence>
<dbReference type="SUPFAM" id="SSF50978">
    <property type="entry name" value="WD40 repeat-like"/>
    <property type="match status" value="1"/>
</dbReference>
<dbReference type="Pfam" id="PF03178">
    <property type="entry name" value="CPSF_A"/>
    <property type="match status" value="1"/>
</dbReference>
<feature type="compositionally biased region" description="Low complexity" evidence="3">
    <location>
        <begin position="383"/>
        <end position="397"/>
    </location>
</feature>
<accession>A0AAW2YH70</accession>
<dbReference type="InterPro" id="IPR058543">
    <property type="entry name" value="Beta-prop_RSE1/DDB1/CPSF1_2nd"/>
</dbReference>
<reference evidence="7 8" key="1">
    <citation type="submission" date="2024-03" db="EMBL/GenBank/DDBJ databases">
        <title>The Acrasis kona genome and developmental transcriptomes reveal deep origins of eukaryotic multicellular pathways.</title>
        <authorList>
            <person name="Sheikh S."/>
            <person name="Fu C.-J."/>
            <person name="Brown M.W."/>
            <person name="Baldauf S.L."/>
        </authorList>
    </citation>
    <scope>NUCLEOTIDE SEQUENCE [LARGE SCALE GENOMIC DNA]</scope>
    <source>
        <strain evidence="7 8">ATCC MYA-3509</strain>
    </source>
</reference>
<dbReference type="PANTHER" id="PTHR10644">
    <property type="entry name" value="DNA REPAIR/RNA PROCESSING CPSF FAMILY"/>
    <property type="match status" value="1"/>
</dbReference>
<dbReference type="GO" id="GO:0003676">
    <property type="term" value="F:nucleic acid binding"/>
    <property type="evidence" value="ECO:0007669"/>
    <property type="project" value="InterPro"/>
</dbReference>
<gene>
    <name evidence="7" type="ORF">AKO1_006325</name>
</gene>
<dbReference type="Gene3D" id="2.130.10.10">
    <property type="entry name" value="YVTN repeat-like/Quinoprotein amine dehydrogenase"/>
    <property type="match status" value="3"/>
</dbReference>
<dbReference type="Pfam" id="PF10433">
    <property type="entry name" value="Beta-prop_RSE1_1st"/>
    <property type="match status" value="1"/>
</dbReference>
<dbReference type="Pfam" id="PF23726">
    <property type="entry name" value="Beta-prop_RSE1_2nd"/>
    <property type="match status" value="1"/>
</dbReference>
<dbReference type="GO" id="GO:0005634">
    <property type="term" value="C:nucleus"/>
    <property type="evidence" value="ECO:0007669"/>
    <property type="project" value="UniProtKB-SubCell"/>
</dbReference>
<dbReference type="InterPro" id="IPR018846">
    <property type="entry name" value="Beta-prop_RSE1/DDB1/CPSF1_1st"/>
</dbReference>
<sequence length="1433" mass="161394">MHAVYKQLHPPTAVNCCVQSTFTSPTDINLIISKANVVELYTLKQRREGTDDDFKSHLVLTRVFELYGNVMSLCPVRLAGNQVDALMISFEEEAKVLSNISNKNIFSINFFYVRCAALIIYDNKLVLLPFKQEKSVLESNEESFLMDEVDQPTNIHSDKKAELPINRQVIIDLKKLGLHTWCGRLAQKRNTCGVTAISFEMSKILQASASGATLQPSQTQTTWNINKLPHECYMLLALKEKVGGGALILGTNSIIHVNTKATYGLSLNDFAVDDPESACQALDKSNYILFLDTAAALFLSKNRILISMHNGDMYVMHIFNQANSVRQILLVKTKTSVPASCMCNLTNNYLFMGSRLGDSLLVYYNEKRLQSEEPDTKRRRITSDAYQSKKQSSSSASVDQDDDFLFALESNGGAAGAAGAAGAGVGNQNDLMLEDNNVEFDERFDKSNEDEEDAAANIYSNHRHLDSSSAPYKMVTYEFAVRDTIKNIGPISSMIVGDSSALDAFSNSKKSSNSNLEIIACSGQGLNGHISILQRNLRPEINSSTSLPFQVEQMWTLKKFNAGADGDDTYLVLALNNATKILQSGSGLNEITDKTQFESNRTTLFACNMIGTKYALQIIRNKAILLSDVDQKVSQLRFNSDVRLCSVCDPYVVITFSDGTCTLVCASEQGELTQPSTPRINYEHGKVTAASLYKNTAINKSLFSIGNQQQQQQQQQHATFCVVTFTSGAMEIYTVPDFDQVFTCLQFTQFYSTIHDEHPSQEEALDFAQNHGTVVKYPFVSEILLKSIGQSRAGAFNNEDPHLLVLMSDQSIHVYRAFSYQQSDHDDHRLSSLRFARVQHDDYLPGVLSKQQHLETIQFDSKDSIFHQPKSSSSSSSSRRRNQFIHFENIGHLGGVFLLGNKPAWFLTERSHLRIQPMSQDGQAIRAFAPYHNNRSCAFGFVYYLARNNSFRVCQFNDDPLVKYNSYWPIRKIPIRCTPYAAAYHQDTRCCIVATSVSTRATLHEDYDALPPGGRYPPPQQLKHTIKLYSGTTANRCAPLCLSREDVDSDDDDDDDQDSYQARERQRARDKKYNKREGDPKELINLLAVGTGYQETEDESCRGRIIVFDLEPQELQSGANSDETLYRLNPLCIKELKGPVSSVVALEGYLIVSVGPKLYVYFFDWKNKQLAPASFYDAQFFVTSMNTIKNYIVYGDMFKGLHFMRWREKGHRLTLLAKDYRHLSAGGSLTETYSTEYLVDDQVLGLLCADADKNLQLFGYAPKSAESIGGKRLLPMADFHIASHVNSMIRMKMRMLDEHQNAVVNVTSTRGRQDKLTLTTDANKQFLLFATLDGGIGYICLIDEPTHRRMSMLQTKMYTQLQHAAGLHPKSYRLYRSKNDHHVHKKNVIDGQLLWRFAHFSVRTQMDLAKQIGTTSEQLLQNMQELNQLTFFF</sequence>
<protein>
    <submittedName>
        <fullName evidence="7">Cleavage and polyadenylation specificity factor subunit 1</fullName>
    </submittedName>
</protein>
<dbReference type="InterPro" id="IPR004871">
    <property type="entry name" value="RSE1/DDB1/CPSF1_C"/>
</dbReference>
<dbReference type="InterPro" id="IPR015943">
    <property type="entry name" value="WD40/YVTN_repeat-like_dom_sf"/>
</dbReference>
<dbReference type="EMBL" id="JAOPGA020000003">
    <property type="protein sequence ID" value="KAL0476299.1"/>
    <property type="molecule type" value="Genomic_DNA"/>
</dbReference>
<feature type="region of interest" description="Disordered" evidence="3">
    <location>
        <begin position="372"/>
        <end position="397"/>
    </location>
</feature>
<keyword evidence="2" id="KW-0539">Nucleus</keyword>
<feature type="domain" description="RSE1/DDB1/CPSF1 C-terminal" evidence="4">
    <location>
        <begin position="1078"/>
        <end position="1398"/>
    </location>
</feature>
<name>A0AAW2YH70_9EUKA</name>